<dbReference type="SUPFAM" id="SSF111369">
    <property type="entry name" value="HlyD-like secretion proteins"/>
    <property type="match status" value="2"/>
</dbReference>
<comment type="similarity">
    <text evidence="2">Belongs to the membrane fusion protein (MFP) (TC 8.A.1) family.</text>
</comment>
<dbReference type="GO" id="GO:0030313">
    <property type="term" value="C:cell envelope"/>
    <property type="evidence" value="ECO:0007669"/>
    <property type="project" value="UniProtKB-SubCell"/>
</dbReference>
<gene>
    <name evidence="8" type="ORF">COX38_02400</name>
</gene>
<comment type="subcellular location">
    <subcellularLocation>
        <location evidence="1">Cell envelope</location>
    </subcellularLocation>
</comment>
<dbReference type="InterPro" id="IPR006143">
    <property type="entry name" value="RND_pump_MFP"/>
</dbReference>
<keyword evidence="3 4" id="KW-0175">Coiled coil</keyword>
<feature type="domain" description="YknX-like barrel-sandwich hybrid" evidence="6">
    <location>
        <begin position="65"/>
        <end position="370"/>
    </location>
</feature>
<feature type="coiled-coil region" evidence="4">
    <location>
        <begin position="90"/>
        <end position="172"/>
    </location>
</feature>
<organism evidence="8 9">
    <name type="scientific">Candidatus Nealsonbacteria bacterium CG23_combo_of_CG06-09_8_20_14_all_39_25</name>
    <dbReference type="NCBI Taxonomy" id="1974723"/>
    <lineage>
        <taxon>Bacteria</taxon>
        <taxon>Candidatus Nealsoniibacteriota</taxon>
    </lineage>
</organism>
<evidence type="ECO:0000259" key="5">
    <source>
        <dbReference type="Pfam" id="PF25954"/>
    </source>
</evidence>
<dbReference type="PANTHER" id="PTHR32347">
    <property type="entry name" value="EFFLUX SYSTEM COMPONENT YKNX-RELATED"/>
    <property type="match status" value="1"/>
</dbReference>
<feature type="domain" description="YknX-like C-terminal permuted SH3-like" evidence="7">
    <location>
        <begin position="472"/>
        <end position="527"/>
    </location>
</feature>
<evidence type="ECO:0000313" key="8">
    <source>
        <dbReference type="EMBL" id="PIP22108.1"/>
    </source>
</evidence>
<dbReference type="Proteomes" id="UP000229054">
    <property type="component" value="Unassembled WGS sequence"/>
</dbReference>
<feature type="domain" description="CusB-like beta-barrel" evidence="5">
    <location>
        <begin position="391"/>
        <end position="465"/>
    </location>
</feature>
<evidence type="ECO:0000313" key="9">
    <source>
        <dbReference type="Proteomes" id="UP000229054"/>
    </source>
</evidence>
<accession>A0A2G9YSA5</accession>
<evidence type="ECO:0008006" key="10">
    <source>
        <dbReference type="Google" id="ProtNLM"/>
    </source>
</evidence>
<evidence type="ECO:0000256" key="3">
    <source>
        <dbReference type="ARBA" id="ARBA00023054"/>
    </source>
</evidence>
<evidence type="ECO:0000256" key="2">
    <source>
        <dbReference type="ARBA" id="ARBA00009477"/>
    </source>
</evidence>
<dbReference type="AlphaFoldDB" id="A0A2G9YSA5"/>
<dbReference type="Gene3D" id="2.40.420.20">
    <property type="match status" value="1"/>
</dbReference>
<dbReference type="Gene3D" id="1.10.287.470">
    <property type="entry name" value="Helix hairpin bin"/>
    <property type="match status" value="1"/>
</dbReference>
<dbReference type="EMBL" id="PCRN01000082">
    <property type="protein sequence ID" value="PIP22108.1"/>
    <property type="molecule type" value="Genomic_DNA"/>
</dbReference>
<dbReference type="NCBIfam" id="TIGR01730">
    <property type="entry name" value="RND_mfp"/>
    <property type="match status" value="1"/>
</dbReference>
<dbReference type="PRINTS" id="PR01490">
    <property type="entry name" value="RTXTOXIND"/>
</dbReference>
<dbReference type="PANTHER" id="PTHR32347:SF23">
    <property type="entry name" value="BLL5650 PROTEIN"/>
    <property type="match status" value="1"/>
</dbReference>
<evidence type="ECO:0000259" key="6">
    <source>
        <dbReference type="Pfam" id="PF25984"/>
    </source>
</evidence>
<comment type="caution">
    <text evidence="8">The sequence shown here is derived from an EMBL/GenBank/DDBJ whole genome shotgun (WGS) entry which is preliminary data.</text>
</comment>
<feature type="coiled-coil region" evidence="4">
    <location>
        <begin position="327"/>
        <end position="354"/>
    </location>
</feature>
<reference evidence="8 9" key="1">
    <citation type="submission" date="2017-09" db="EMBL/GenBank/DDBJ databases">
        <title>Depth-based differentiation of microbial function through sediment-hosted aquifers and enrichment of novel symbionts in the deep terrestrial subsurface.</title>
        <authorList>
            <person name="Probst A.J."/>
            <person name="Ladd B."/>
            <person name="Jarett J.K."/>
            <person name="Geller-Mcgrath D.E."/>
            <person name="Sieber C.M."/>
            <person name="Emerson J.B."/>
            <person name="Anantharaman K."/>
            <person name="Thomas B.C."/>
            <person name="Malmstrom R."/>
            <person name="Stieglmeier M."/>
            <person name="Klingl A."/>
            <person name="Woyke T."/>
            <person name="Ryan C.M."/>
            <person name="Banfield J.F."/>
        </authorList>
    </citation>
    <scope>NUCLEOTIDE SEQUENCE [LARGE SCALE GENOMIC DNA]</scope>
    <source>
        <strain evidence="8">CG23_combo_of_CG06-09_8_20_14_all_39_25</strain>
    </source>
</reference>
<proteinExistence type="inferred from homology"/>
<dbReference type="Pfam" id="PF25954">
    <property type="entry name" value="Beta-barrel_RND_2"/>
    <property type="match status" value="1"/>
</dbReference>
<dbReference type="InterPro" id="IPR050465">
    <property type="entry name" value="UPF0194_transport"/>
</dbReference>
<name>A0A2G9YSA5_9BACT</name>
<dbReference type="InterPro" id="IPR058639">
    <property type="entry name" value="BSH_YknX-like"/>
</dbReference>
<dbReference type="InterPro" id="IPR058792">
    <property type="entry name" value="Beta-barrel_RND_2"/>
</dbReference>
<dbReference type="GO" id="GO:0022857">
    <property type="term" value="F:transmembrane transporter activity"/>
    <property type="evidence" value="ECO:0007669"/>
    <property type="project" value="InterPro"/>
</dbReference>
<evidence type="ECO:0000256" key="1">
    <source>
        <dbReference type="ARBA" id="ARBA00004196"/>
    </source>
</evidence>
<dbReference type="Pfam" id="PF25984">
    <property type="entry name" value="BSH_YknX"/>
    <property type="match status" value="1"/>
</dbReference>
<evidence type="ECO:0000256" key="4">
    <source>
        <dbReference type="SAM" id="Coils"/>
    </source>
</evidence>
<evidence type="ECO:0000259" key="7">
    <source>
        <dbReference type="Pfam" id="PF25989"/>
    </source>
</evidence>
<dbReference type="Gene3D" id="2.40.30.170">
    <property type="match status" value="1"/>
</dbReference>
<dbReference type="Gene3D" id="2.40.50.100">
    <property type="match status" value="1"/>
</dbReference>
<dbReference type="InterPro" id="IPR058637">
    <property type="entry name" value="YknX-like_C"/>
</dbReference>
<dbReference type="GO" id="GO:0016020">
    <property type="term" value="C:membrane"/>
    <property type="evidence" value="ECO:0007669"/>
    <property type="project" value="InterPro"/>
</dbReference>
<protein>
    <recommendedName>
        <fullName evidence="10">Membrane fusion protein biotin-lipoyl like domain-containing protein</fullName>
    </recommendedName>
</protein>
<dbReference type="Pfam" id="PF25989">
    <property type="entry name" value="YknX_C"/>
    <property type="match status" value="1"/>
</dbReference>
<sequence length="528" mass="57784">MQKRTIFPLILAVLLLVFGIYQGFFKKTEPIVKFSEVTRGNVVQEVTETGQVKKGEEINLSFKSAGKVEKIYVEEGEKVEAGDPLAKLKTDDLAIQLQEAKAALALAQAKLDKLLAGATSEEIQKAKTALSNAKIASQNANQNLEDIKAQAEENLNAAYENAKNALEDAYLKAYNAQNVADLIQRTYFTGSDQEGLKVKENKEKIIEATSQIKSSLKGDTESTLIQTKEKLSEISEALKIIRETCQSPTYSGIVSSTDKSSLDTQRGYINTTLTNITTSYQTITSTKLANEANINTAQSQVSTAEGAVIAAEDELALIIAYPRQEDIQLNKAQVEQAEAQVQVLENQIRDATLRSPVEGQVVKVNKQEGELVQPMLQDVAIVLLPVAPFEVEADIYEEDVVKVEVEDPVDISLVAFPSRIFKGKVISINPGQKIVEGVVYYEVTITFEETPEGLKPGMTADLVIKTALKENVLTVPEDAIQKKDDKTIVGVLEEGKVKEKEVEVGLRGNNDLIEIISGLEEGEKVILP</sequence>